<proteinExistence type="predicted"/>
<organism evidence="1 2">
    <name type="scientific">Perkinsus chesapeaki</name>
    <name type="common">Clam parasite</name>
    <name type="synonym">Perkinsus andrewsi</name>
    <dbReference type="NCBI Taxonomy" id="330153"/>
    <lineage>
        <taxon>Eukaryota</taxon>
        <taxon>Sar</taxon>
        <taxon>Alveolata</taxon>
        <taxon>Perkinsozoa</taxon>
        <taxon>Perkinsea</taxon>
        <taxon>Perkinsida</taxon>
        <taxon>Perkinsidae</taxon>
        <taxon>Perkinsus</taxon>
    </lineage>
</organism>
<feature type="non-terminal residue" evidence="1">
    <location>
        <position position="186"/>
    </location>
</feature>
<comment type="caution">
    <text evidence="1">The sequence shown here is derived from an EMBL/GenBank/DDBJ whole genome shotgun (WGS) entry which is preliminary data.</text>
</comment>
<keyword evidence="2" id="KW-1185">Reference proteome</keyword>
<feature type="non-terminal residue" evidence="1">
    <location>
        <position position="1"/>
    </location>
</feature>
<dbReference type="EMBL" id="JAAPAO010002989">
    <property type="protein sequence ID" value="KAF4646938.1"/>
    <property type="molecule type" value="Genomic_DNA"/>
</dbReference>
<accession>A0A7J6KIH2</accession>
<evidence type="ECO:0000313" key="1">
    <source>
        <dbReference type="EMBL" id="KAF4646938.1"/>
    </source>
</evidence>
<protein>
    <submittedName>
        <fullName evidence="1">Uncharacterized protein</fullName>
    </submittedName>
</protein>
<reference evidence="1 2" key="1">
    <citation type="submission" date="2020-04" db="EMBL/GenBank/DDBJ databases">
        <title>Perkinsus chesapeaki whole genome sequence.</title>
        <authorList>
            <person name="Bogema D.R."/>
        </authorList>
    </citation>
    <scope>NUCLEOTIDE SEQUENCE [LARGE SCALE GENOMIC DNA]</scope>
    <source>
        <strain evidence="1">ATCC PRA-425</strain>
    </source>
</reference>
<evidence type="ECO:0000313" key="2">
    <source>
        <dbReference type="Proteomes" id="UP000591131"/>
    </source>
</evidence>
<gene>
    <name evidence="1" type="ORF">FOL47_005328</name>
</gene>
<name>A0A7J6KIH2_PERCH</name>
<dbReference type="Proteomes" id="UP000591131">
    <property type="component" value="Unassembled WGS sequence"/>
</dbReference>
<sequence length="186" mass="21041">GHIRPLTAAELADDPPMMAAVTALRPGHPTQPVRVTVDARPVNRFLSSGDTSVLRRALRSILIRWRLSPWVCWDDMTADMYMKEVQSGQDVSLRELADVWWMRRRTVRTRLLARSGRHAGRALKVGAQAFRWRPAIGQYGKLNCGWQPCTIISSPTDSTRKGRLNEQPAGVCWVQQLIDLSTFVHD</sequence>
<dbReference type="AlphaFoldDB" id="A0A7J6KIH2"/>